<keyword evidence="8 12" id="KW-0472">Membrane</keyword>
<keyword evidence="9 12" id="KW-0675">Receptor</keyword>
<keyword evidence="10 12" id="KW-0807">Transducer</keyword>
<evidence type="ECO:0000313" key="14">
    <source>
        <dbReference type="Ensembl" id="ENSCABP00000016305.1"/>
    </source>
</evidence>
<dbReference type="GO" id="GO:0033038">
    <property type="term" value="F:bitter taste receptor activity"/>
    <property type="evidence" value="ECO:0007669"/>
    <property type="project" value="InterPro"/>
</dbReference>
<evidence type="ECO:0000256" key="5">
    <source>
        <dbReference type="ARBA" id="ARBA00022692"/>
    </source>
</evidence>
<keyword evidence="4 12" id="KW-0716">Sensory transduction</keyword>
<dbReference type="Proteomes" id="UP000694404">
    <property type="component" value="Unplaced"/>
</dbReference>
<reference evidence="14" key="1">
    <citation type="submission" date="2025-08" db="UniProtKB">
        <authorList>
            <consortium name="Ensembl"/>
        </authorList>
    </citation>
    <scope>IDENTIFICATION</scope>
</reference>
<name>A0A8C0H4B7_CHEAB</name>
<dbReference type="Gene3D" id="1.20.1070.10">
    <property type="entry name" value="Rhodopsin 7-helix transmembrane proteins"/>
    <property type="match status" value="1"/>
</dbReference>
<keyword evidence="7 12" id="KW-0297">G-protein coupled receptor</keyword>
<feature type="transmembrane region" description="Helical" evidence="13">
    <location>
        <begin position="140"/>
        <end position="160"/>
    </location>
</feature>
<dbReference type="CDD" id="cd13950">
    <property type="entry name" value="7tm_TAS2R"/>
    <property type="match status" value="1"/>
</dbReference>
<dbReference type="GO" id="GO:0004930">
    <property type="term" value="F:G protein-coupled receptor activity"/>
    <property type="evidence" value="ECO:0007669"/>
    <property type="project" value="UniProtKB-KW"/>
</dbReference>
<feature type="transmembrane region" description="Helical" evidence="13">
    <location>
        <begin position="276"/>
        <end position="298"/>
    </location>
</feature>
<evidence type="ECO:0000256" key="2">
    <source>
        <dbReference type="ARBA" id="ARBA00007376"/>
    </source>
</evidence>
<comment type="similarity">
    <text evidence="2 11">Belongs to the G-protein coupled receptor T2R family.</text>
</comment>
<dbReference type="Pfam" id="PF05296">
    <property type="entry name" value="TAS2R"/>
    <property type="match status" value="1"/>
</dbReference>
<keyword evidence="3 12" id="KW-0919">Taste</keyword>
<dbReference type="FunFam" id="1.20.1070.10:FF:000055">
    <property type="entry name" value="Taste receptor type 2"/>
    <property type="match status" value="1"/>
</dbReference>
<dbReference type="OMA" id="VGMWINS"/>
<feature type="transmembrane region" description="Helical" evidence="13">
    <location>
        <begin position="18"/>
        <end position="38"/>
    </location>
</feature>
<dbReference type="PANTHER" id="PTHR11394:SF47">
    <property type="entry name" value="TASTE RECEPTOR TYPE 2 MEMBER 40"/>
    <property type="match status" value="1"/>
</dbReference>
<proteinExistence type="inferred from homology"/>
<evidence type="ECO:0000256" key="4">
    <source>
        <dbReference type="ARBA" id="ARBA00022606"/>
    </source>
</evidence>
<evidence type="ECO:0000256" key="13">
    <source>
        <dbReference type="SAM" id="Phobius"/>
    </source>
</evidence>
<keyword evidence="15" id="KW-1185">Reference proteome</keyword>
<dbReference type="InterPro" id="IPR007960">
    <property type="entry name" value="TAS2R"/>
</dbReference>
<comment type="subcellular location">
    <subcellularLocation>
        <location evidence="1 12">Membrane</location>
        <topology evidence="1 12">Multi-pass membrane protein</topology>
    </subcellularLocation>
</comment>
<feature type="transmembrane region" description="Helical" evidence="13">
    <location>
        <begin position="251"/>
        <end position="270"/>
    </location>
</feature>
<dbReference type="PANTHER" id="PTHR11394">
    <property type="entry name" value="TASTE RECEPTOR TYPE 2"/>
    <property type="match status" value="1"/>
</dbReference>
<dbReference type="GO" id="GO:0016020">
    <property type="term" value="C:membrane"/>
    <property type="evidence" value="ECO:0007669"/>
    <property type="project" value="UniProtKB-SubCell"/>
</dbReference>
<evidence type="ECO:0000256" key="11">
    <source>
        <dbReference type="RuleBase" id="RU004423"/>
    </source>
</evidence>
<dbReference type="SUPFAM" id="SSF81321">
    <property type="entry name" value="Family A G protein-coupled receptor-like"/>
    <property type="match status" value="1"/>
</dbReference>
<dbReference type="Ensembl" id="ENSCABT00000017869.1">
    <property type="protein sequence ID" value="ENSCABP00000016305.1"/>
    <property type="gene ID" value="ENSCABG00000012116.1"/>
</dbReference>
<evidence type="ECO:0000256" key="8">
    <source>
        <dbReference type="ARBA" id="ARBA00023136"/>
    </source>
</evidence>
<reference evidence="14" key="2">
    <citation type="submission" date="2025-09" db="UniProtKB">
        <authorList>
            <consortium name="Ensembl"/>
        </authorList>
    </citation>
    <scope>IDENTIFICATION</scope>
</reference>
<evidence type="ECO:0000256" key="9">
    <source>
        <dbReference type="ARBA" id="ARBA00023170"/>
    </source>
</evidence>
<protein>
    <recommendedName>
        <fullName evidence="12">Taste receptor type 2</fullName>
    </recommendedName>
</protein>
<feature type="transmembrane region" description="Helical" evidence="13">
    <location>
        <begin position="109"/>
        <end position="133"/>
    </location>
</feature>
<accession>A0A8C0H4B7</accession>
<keyword evidence="6 13" id="KW-1133">Transmembrane helix</keyword>
<keyword evidence="5 12" id="KW-0812">Transmembrane</keyword>
<evidence type="ECO:0000256" key="6">
    <source>
        <dbReference type="ARBA" id="ARBA00022989"/>
    </source>
</evidence>
<evidence type="ECO:0000256" key="3">
    <source>
        <dbReference type="ARBA" id="ARBA00022480"/>
    </source>
</evidence>
<evidence type="ECO:0000256" key="1">
    <source>
        <dbReference type="ARBA" id="ARBA00004141"/>
    </source>
</evidence>
<dbReference type="AlphaFoldDB" id="A0A8C0H4B7"/>
<sequence>SATVRLDVKDDDITKSGIIVLVILACEAFVGMWINSFIVTVNCVERVKQRYLSSTDNILAVLAFLRVCFLVKTMLQTFCSTVYPEIYYLKSVFQVFRALTWFFNSSNQWFAACLCVFYCVKIADFNHPLFICLKFKISRLVPWLLLGSVLLSLFSSFPFLNSIYKIERNDFNSSLKRLYKVKNVTVETSVSHILSICGIGFSMAFTIFMVSAFLLLFSLWRHTRQMQNNSSSFRSPCTEAHIQAMKVIMSFFLINIVNFIALLILLTNIYEETAAASLACTIITDACPSVHSIILILSNPKLKKTLIKVIRYAKQFPKRSGGSPIALKLDWTTH</sequence>
<feature type="transmembrane region" description="Helical" evidence="13">
    <location>
        <begin position="58"/>
        <end position="75"/>
    </location>
</feature>
<dbReference type="GeneTree" id="ENSGT01150000286961"/>
<evidence type="ECO:0000256" key="10">
    <source>
        <dbReference type="ARBA" id="ARBA00023224"/>
    </source>
</evidence>
<organism evidence="14 15">
    <name type="scientific">Chelonoidis abingdonii</name>
    <name type="common">Abingdon island giant tortoise</name>
    <name type="synonym">Testudo abingdonii</name>
    <dbReference type="NCBI Taxonomy" id="106734"/>
    <lineage>
        <taxon>Eukaryota</taxon>
        <taxon>Metazoa</taxon>
        <taxon>Chordata</taxon>
        <taxon>Craniata</taxon>
        <taxon>Vertebrata</taxon>
        <taxon>Euteleostomi</taxon>
        <taxon>Archelosauria</taxon>
        <taxon>Testudinata</taxon>
        <taxon>Testudines</taxon>
        <taxon>Cryptodira</taxon>
        <taxon>Durocryptodira</taxon>
        <taxon>Testudinoidea</taxon>
        <taxon>Testudinidae</taxon>
        <taxon>Chelonoidis</taxon>
    </lineage>
</organism>
<feature type="transmembrane region" description="Helical" evidence="13">
    <location>
        <begin position="193"/>
        <end position="217"/>
    </location>
</feature>
<evidence type="ECO:0000256" key="7">
    <source>
        <dbReference type="ARBA" id="ARBA00023040"/>
    </source>
</evidence>
<evidence type="ECO:0000256" key="12">
    <source>
        <dbReference type="RuleBase" id="RU004424"/>
    </source>
</evidence>
<evidence type="ECO:0000313" key="15">
    <source>
        <dbReference type="Proteomes" id="UP000694404"/>
    </source>
</evidence>